<keyword evidence="2" id="KW-1185">Reference proteome</keyword>
<proteinExistence type="predicted"/>
<dbReference type="EMBL" id="CM042883">
    <property type="protein sequence ID" value="KAI4373471.1"/>
    <property type="molecule type" value="Genomic_DNA"/>
</dbReference>
<dbReference type="Proteomes" id="UP001057402">
    <property type="component" value="Chromosome 4"/>
</dbReference>
<sequence length="440" mass="49542">MFEQSILHLWTRDHSEGPSASSELPGFPIALLEQAVAQKLMQLTWRHVRSKSIEKELKNEASSMVKAFEAACSQEIALRIEAEDALDTILLEQQKALEKKEELARKLQRTMRNVALLDSRAGEVTHKSEETAQELRVIEVSIASLRLEKQRIQIQKAEAAHWLDRWKNSCQSGASRLQAWSKRFRICVEVLSKLQHSQLVSLLGACSEARSLVYLPNGSLLDHLLQKKVCAPLSWKDRVRIIAEIASALCFLHSSKPERIIHGNLKPENILLDSKLGCKICDFGICRLISDENLRCPSFHHTSEPKNFPFTDPEFHRDGVLTAKSDVYSFKLVVLQLLTGRLPLGLLSEVRKAVSHGNPESLFDLSAGEWPPSVVTPLLDLSLQCCESIGRIMPDLTPSLVSDLELLHTLEERPVPSFFLCPILREIMHDPQIAADGFTY</sequence>
<accession>A0ACB9R2Z2</accession>
<organism evidence="1 2">
    <name type="scientific">Melastoma candidum</name>
    <dbReference type="NCBI Taxonomy" id="119954"/>
    <lineage>
        <taxon>Eukaryota</taxon>
        <taxon>Viridiplantae</taxon>
        <taxon>Streptophyta</taxon>
        <taxon>Embryophyta</taxon>
        <taxon>Tracheophyta</taxon>
        <taxon>Spermatophyta</taxon>
        <taxon>Magnoliopsida</taxon>
        <taxon>eudicotyledons</taxon>
        <taxon>Gunneridae</taxon>
        <taxon>Pentapetalae</taxon>
        <taxon>rosids</taxon>
        <taxon>malvids</taxon>
        <taxon>Myrtales</taxon>
        <taxon>Melastomataceae</taxon>
        <taxon>Melastomatoideae</taxon>
        <taxon>Melastomateae</taxon>
        <taxon>Melastoma</taxon>
    </lineage>
</organism>
<reference evidence="2" key="1">
    <citation type="journal article" date="2023" name="Front. Plant Sci.">
        <title>Chromosomal-level genome assembly of Melastoma candidum provides insights into trichome evolution.</title>
        <authorList>
            <person name="Zhong Y."/>
            <person name="Wu W."/>
            <person name="Sun C."/>
            <person name="Zou P."/>
            <person name="Liu Y."/>
            <person name="Dai S."/>
            <person name="Zhou R."/>
        </authorList>
    </citation>
    <scope>NUCLEOTIDE SEQUENCE [LARGE SCALE GENOMIC DNA]</scope>
</reference>
<comment type="caution">
    <text evidence="1">The sequence shown here is derived from an EMBL/GenBank/DDBJ whole genome shotgun (WGS) entry which is preliminary data.</text>
</comment>
<evidence type="ECO:0000313" key="2">
    <source>
        <dbReference type="Proteomes" id="UP001057402"/>
    </source>
</evidence>
<protein>
    <submittedName>
        <fullName evidence="1">Uncharacterized protein</fullName>
    </submittedName>
</protein>
<gene>
    <name evidence="1" type="ORF">MLD38_011593</name>
</gene>
<evidence type="ECO:0000313" key="1">
    <source>
        <dbReference type="EMBL" id="KAI4373471.1"/>
    </source>
</evidence>
<name>A0ACB9R2Z2_9MYRT</name>